<protein>
    <recommendedName>
        <fullName evidence="5">B30.2/SPRY domain-containing protein</fullName>
    </recommendedName>
</protein>
<dbReference type="InterPro" id="IPR036770">
    <property type="entry name" value="Ankyrin_rpt-contain_sf"/>
</dbReference>
<dbReference type="PROSITE" id="PS50188">
    <property type="entry name" value="B302_SPRY"/>
    <property type="match status" value="1"/>
</dbReference>
<sequence length="1002" mass="111797">MTGLNVICVIDALDECDASCRLELVGDLQRLVSRSPTRYKIFITCRPSDSIVRLLGPLNEFNSINLDQGLEEKKALLLSRELCGDEFADLRDRLGKDNATPLVIGLVSALSRMMDTNGMSDLSNYDTIYEHMLKQIDAPDAWLREVLLCVAFAKRPLTVNELAGSMWIAPSSSNILGSGQLTLQKMLIAAPKQLERDLELACSSLLRVDNGVVGVLHGTLRDFIRKRSCTLIRNEAPQHEHIKTQFCMLQKCFHMLSIPELWKMNGFFSKRRPFDTLCDPPMVSQPHMFGLYAGFCLAVHMREDAEDVCGEDDMAVPVMKDNSAFFFDNQDARHWWIRTFITPSAATPDTTGKDVATVETSNFQLSASIGAWNMVKLMMPKVGDDEEKIELALWDALQQRHTRATRLLLLRAGSFNKNIWLESLKRCCRYGYADVMNLVLSCWPESSELKLSLEDVQSCLDTIAEYGQWHVISRLQEAFSGLFGSIKRETLAVLIEKAAKHGWDGVIYELLLIDLRKRKSDTQTVFDNSNSEDGGERNVDQDESQNRNDGAAAGAGDGNEDWLSDAVIQAAKFGGRTEALEQLLDQGADIESEDGQDATPLLLSCLTGRERSVQILLDQGADPDHVAFRSAQYRALHIAARDGNGPIIRMLLGAGASVNAKIAAPDGDTPLHLAISNYAGDSQFLEAARILLEFGADVNVKNGHHRSPLQIAIDLTKREDMIQLLLDVGGKIDKVDESEESALDYSNLLSAYWWAIDNNRPRIVRSLVKKNPRLLSEISENGSNGLETYDPDLWTILKPFSKAIEHATDEDDWNIHHFLHQAKPRRDYSEYERTSLQATLLPTTLCWPAIWEEWNKAEKPRFEADGLEVVFQGKGEESPPTVDERAITVRADHPFPPRELGLSYSYFELTILEYVAQEDSNSLECAIGLTGEFTNQVHALPGWNVWSVGYHSDNGGIYEQGPRPIATVEPYGVGQTVGCGIDYESGQYFFTCDGAVFGDQAL</sequence>
<feature type="repeat" description="ANK" evidence="3">
    <location>
        <begin position="666"/>
        <end position="703"/>
    </location>
</feature>
<evidence type="ECO:0000313" key="6">
    <source>
        <dbReference type="EMBL" id="EHK43115.1"/>
    </source>
</evidence>
<organism evidence="6 7">
    <name type="scientific">Hypocrea atroviridis (strain ATCC 20476 / IMI 206040)</name>
    <name type="common">Trichoderma atroviride</name>
    <dbReference type="NCBI Taxonomy" id="452589"/>
    <lineage>
        <taxon>Eukaryota</taxon>
        <taxon>Fungi</taxon>
        <taxon>Dikarya</taxon>
        <taxon>Ascomycota</taxon>
        <taxon>Pezizomycotina</taxon>
        <taxon>Sordariomycetes</taxon>
        <taxon>Hypocreomycetidae</taxon>
        <taxon>Hypocreales</taxon>
        <taxon>Hypocreaceae</taxon>
        <taxon>Trichoderma</taxon>
    </lineage>
</organism>
<dbReference type="InterPro" id="IPR056884">
    <property type="entry name" value="NPHP3-like_N"/>
</dbReference>
<evidence type="ECO:0000256" key="2">
    <source>
        <dbReference type="ARBA" id="ARBA00023043"/>
    </source>
</evidence>
<evidence type="ECO:0000256" key="3">
    <source>
        <dbReference type="PROSITE-ProRule" id="PRU00023"/>
    </source>
</evidence>
<feature type="region of interest" description="Disordered" evidence="4">
    <location>
        <begin position="523"/>
        <end position="560"/>
    </location>
</feature>
<dbReference type="InterPro" id="IPR003877">
    <property type="entry name" value="SPRY_dom"/>
</dbReference>
<dbReference type="InterPro" id="IPR044736">
    <property type="entry name" value="Gid1/RanBPM/SPLA_SPRY"/>
</dbReference>
<dbReference type="PROSITE" id="PS50297">
    <property type="entry name" value="ANK_REP_REGION"/>
    <property type="match status" value="3"/>
</dbReference>
<keyword evidence="2 3" id="KW-0040">ANK repeat</keyword>
<reference evidence="6 7" key="1">
    <citation type="journal article" date="2011" name="Genome Biol.">
        <title>Comparative genome sequence analysis underscores mycoparasitism as the ancestral life style of Trichoderma.</title>
        <authorList>
            <person name="Kubicek C.P."/>
            <person name="Herrera-Estrella A."/>
            <person name="Seidl-Seiboth V."/>
            <person name="Martinez D.A."/>
            <person name="Druzhinina I.S."/>
            <person name="Thon M."/>
            <person name="Zeilinger S."/>
            <person name="Casas-Flores S."/>
            <person name="Horwitz B.A."/>
            <person name="Mukherjee P.K."/>
            <person name="Mukherjee M."/>
            <person name="Kredics L."/>
            <person name="Alcaraz L.D."/>
            <person name="Aerts A."/>
            <person name="Antal Z."/>
            <person name="Atanasova L."/>
            <person name="Cervantes-Badillo M.G."/>
            <person name="Challacombe J."/>
            <person name="Chertkov O."/>
            <person name="McCluskey K."/>
            <person name="Coulpier F."/>
            <person name="Deshpande N."/>
            <person name="von Doehren H."/>
            <person name="Ebbole D.J."/>
            <person name="Esquivel-Naranjo E.U."/>
            <person name="Fekete E."/>
            <person name="Flipphi M."/>
            <person name="Glaser F."/>
            <person name="Gomez-Rodriguez E.Y."/>
            <person name="Gruber S."/>
            <person name="Han C."/>
            <person name="Henrissat B."/>
            <person name="Hermosa R."/>
            <person name="Hernandez-Onate M."/>
            <person name="Karaffa L."/>
            <person name="Kosti I."/>
            <person name="Le Crom S."/>
            <person name="Lindquist E."/>
            <person name="Lucas S."/>
            <person name="Luebeck M."/>
            <person name="Luebeck P.S."/>
            <person name="Margeot A."/>
            <person name="Metz B."/>
            <person name="Misra M."/>
            <person name="Nevalainen H."/>
            <person name="Omann M."/>
            <person name="Packer N."/>
            <person name="Perrone G."/>
            <person name="Uresti-Rivera E.E."/>
            <person name="Salamov A."/>
            <person name="Schmoll M."/>
            <person name="Seiboth B."/>
            <person name="Shapiro H."/>
            <person name="Sukno S."/>
            <person name="Tamayo-Ramos J.A."/>
            <person name="Tisch D."/>
            <person name="Wiest A."/>
            <person name="Wilkinson H.H."/>
            <person name="Zhang M."/>
            <person name="Coutinho P.M."/>
            <person name="Kenerley C.M."/>
            <person name="Monte E."/>
            <person name="Baker S.E."/>
            <person name="Grigoriev I.V."/>
        </authorList>
    </citation>
    <scope>NUCLEOTIDE SEQUENCE [LARGE SCALE GENOMIC DNA]</scope>
    <source>
        <strain evidence="7">ATCC 20476 / IMI 206040</strain>
    </source>
</reference>
<dbReference type="PANTHER" id="PTHR24198">
    <property type="entry name" value="ANKYRIN REPEAT AND PROTEIN KINASE DOMAIN-CONTAINING PROTEIN"/>
    <property type="match status" value="1"/>
</dbReference>
<dbReference type="SMART" id="SM00248">
    <property type="entry name" value="ANK"/>
    <property type="match status" value="7"/>
</dbReference>
<feature type="compositionally biased region" description="Basic and acidic residues" evidence="4">
    <location>
        <begin position="534"/>
        <end position="546"/>
    </location>
</feature>
<dbReference type="Pfam" id="PF24883">
    <property type="entry name" value="NPHP3_N"/>
    <property type="match status" value="1"/>
</dbReference>
<dbReference type="CDD" id="cd12885">
    <property type="entry name" value="SPRY_RanBP_like"/>
    <property type="match status" value="1"/>
</dbReference>
<proteinExistence type="predicted"/>
<evidence type="ECO:0000259" key="5">
    <source>
        <dbReference type="PROSITE" id="PS50188"/>
    </source>
</evidence>
<dbReference type="Gene3D" id="1.25.40.20">
    <property type="entry name" value="Ankyrin repeat-containing domain"/>
    <property type="match status" value="1"/>
</dbReference>
<dbReference type="Proteomes" id="UP000005426">
    <property type="component" value="Unassembled WGS sequence"/>
</dbReference>
<dbReference type="eggNOG" id="KOG4177">
    <property type="taxonomic scope" value="Eukaryota"/>
</dbReference>
<dbReference type="InterPro" id="IPR043136">
    <property type="entry name" value="B30.2/SPRY_sf"/>
</dbReference>
<comment type="caution">
    <text evidence="6">The sequence shown here is derived from an EMBL/GenBank/DDBJ whole genome shotgun (WGS) entry which is preliminary data.</text>
</comment>
<accession>G9P411</accession>
<feature type="domain" description="B30.2/SPRY" evidence="5">
    <location>
        <begin position="829"/>
        <end position="1002"/>
    </location>
</feature>
<dbReference type="Gene3D" id="2.60.120.920">
    <property type="match status" value="1"/>
</dbReference>
<feature type="repeat" description="ANK" evidence="3">
    <location>
        <begin position="631"/>
        <end position="663"/>
    </location>
</feature>
<dbReference type="OrthoDB" id="4951794at2759"/>
<dbReference type="EMBL" id="ABDG02000026">
    <property type="protein sequence ID" value="EHK43115.1"/>
    <property type="molecule type" value="Genomic_DNA"/>
</dbReference>
<dbReference type="PROSITE" id="PS50088">
    <property type="entry name" value="ANK_REPEAT"/>
    <property type="match status" value="4"/>
</dbReference>
<dbReference type="AlphaFoldDB" id="G9P411"/>
<dbReference type="InterPro" id="IPR002110">
    <property type="entry name" value="Ankyrin_rpt"/>
</dbReference>
<evidence type="ECO:0000313" key="7">
    <source>
        <dbReference type="Proteomes" id="UP000005426"/>
    </source>
</evidence>
<keyword evidence="7" id="KW-1185">Reference proteome</keyword>
<dbReference type="SUPFAM" id="SSF48403">
    <property type="entry name" value="Ankyrin repeat"/>
    <property type="match status" value="1"/>
</dbReference>
<evidence type="ECO:0000256" key="1">
    <source>
        <dbReference type="ARBA" id="ARBA00022737"/>
    </source>
</evidence>
<dbReference type="HOGENOM" id="CLU_299360_0_0_1"/>
<name>G9P411_HYPAI</name>
<feature type="compositionally biased region" description="Polar residues" evidence="4">
    <location>
        <begin position="523"/>
        <end position="532"/>
    </location>
</feature>
<feature type="repeat" description="ANK" evidence="3">
    <location>
        <begin position="596"/>
        <end position="624"/>
    </location>
</feature>
<dbReference type="PANTHER" id="PTHR24198:SF165">
    <property type="entry name" value="ANKYRIN REPEAT-CONTAINING PROTEIN-RELATED"/>
    <property type="match status" value="1"/>
</dbReference>
<keyword evidence="1" id="KW-0677">Repeat</keyword>
<dbReference type="Pfam" id="PF12796">
    <property type="entry name" value="Ank_2"/>
    <property type="match status" value="1"/>
</dbReference>
<gene>
    <name evidence="6" type="ORF">TRIATDRAFT_320427</name>
</gene>
<dbReference type="InterPro" id="IPR013320">
    <property type="entry name" value="ConA-like_dom_sf"/>
</dbReference>
<dbReference type="Pfam" id="PF00622">
    <property type="entry name" value="SPRY"/>
    <property type="match status" value="1"/>
</dbReference>
<dbReference type="STRING" id="452589.G9P411"/>
<feature type="repeat" description="ANK" evidence="3">
    <location>
        <begin position="704"/>
        <end position="737"/>
    </location>
</feature>
<dbReference type="SUPFAM" id="SSF49899">
    <property type="entry name" value="Concanavalin A-like lectins/glucanases"/>
    <property type="match status" value="1"/>
</dbReference>
<evidence type="ECO:0000256" key="4">
    <source>
        <dbReference type="SAM" id="MobiDB-lite"/>
    </source>
</evidence>
<dbReference type="InterPro" id="IPR001870">
    <property type="entry name" value="B30.2/SPRY"/>
</dbReference>